<keyword evidence="2" id="KW-1185">Reference proteome</keyword>
<evidence type="ECO:0000313" key="2">
    <source>
        <dbReference type="Proteomes" id="UP000199138"/>
    </source>
</evidence>
<accession>A0A1I7H867</accession>
<proteinExistence type="predicted"/>
<organism evidence="1 2">
    <name type="scientific">Pustulibacterium marinum</name>
    <dbReference type="NCBI Taxonomy" id="1224947"/>
    <lineage>
        <taxon>Bacteria</taxon>
        <taxon>Pseudomonadati</taxon>
        <taxon>Bacteroidota</taxon>
        <taxon>Flavobacteriia</taxon>
        <taxon>Flavobacteriales</taxon>
        <taxon>Flavobacteriaceae</taxon>
        <taxon>Pustulibacterium</taxon>
    </lineage>
</organism>
<dbReference type="Proteomes" id="UP000199138">
    <property type="component" value="Unassembled WGS sequence"/>
</dbReference>
<protein>
    <submittedName>
        <fullName evidence="1">Uncharacterized protein</fullName>
    </submittedName>
</protein>
<reference evidence="1 2" key="1">
    <citation type="submission" date="2016-10" db="EMBL/GenBank/DDBJ databases">
        <authorList>
            <person name="de Groot N.N."/>
        </authorList>
    </citation>
    <scope>NUCLEOTIDE SEQUENCE [LARGE SCALE GENOMIC DNA]</scope>
    <source>
        <strain evidence="1 2">CGMCC 1.12333</strain>
    </source>
</reference>
<dbReference type="EMBL" id="FPBK01000007">
    <property type="protein sequence ID" value="SFU56656.1"/>
    <property type="molecule type" value="Genomic_DNA"/>
</dbReference>
<gene>
    <name evidence="1" type="ORF">SAMN05216480_107165</name>
</gene>
<evidence type="ECO:0000313" key="1">
    <source>
        <dbReference type="EMBL" id="SFU56656.1"/>
    </source>
</evidence>
<dbReference type="AlphaFoldDB" id="A0A1I7H867"/>
<dbReference type="STRING" id="1224947.SAMN05216480_107165"/>
<dbReference type="RefSeq" id="WP_093025218.1">
    <property type="nucleotide sequence ID" value="NZ_FPBK01000007.1"/>
</dbReference>
<sequence>MKKNHFTTNLKIGVFLIPLLMFQTTFSQTSKKDLVGIPDDQNRNWLNQLENTQDLTNKIELIKEKIHTESEVPVDRETSNNFWEDQVKKDDDVLAVSQEVLNDKQEKIKECNCKMEFKMVVKDQTYDLDSTKYTYTNPVLNMIKESTIDTVLIKNNFKNNSYLSSGQCGIIYLYSTNNKIARKIKKKL</sequence>
<name>A0A1I7H867_9FLAO</name>